<evidence type="ECO:0000256" key="1">
    <source>
        <dbReference type="SAM" id="MobiDB-lite"/>
    </source>
</evidence>
<dbReference type="PROSITE" id="PS51257">
    <property type="entry name" value="PROKAR_LIPOPROTEIN"/>
    <property type="match status" value="1"/>
</dbReference>
<feature type="chain" id="PRO_5045564932" evidence="2">
    <location>
        <begin position="18"/>
        <end position="195"/>
    </location>
</feature>
<evidence type="ECO:0000313" key="3">
    <source>
        <dbReference type="EMBL" id="MDH6284582.1"/>
    </source>
</evidence>
<evidence type="ECO:0000313" key="4">
    <source>
        <dbReference type="Proteomes" id="UP001160334"/>
    </source>
</evidence>
<comment type="caution">
    <text evidence="3">The sequence shown here is derived from an EMBL/GenBank/DDBJ whole genome shotgun (WGS) entry which is preliminary data.</text>
</comment>
<gene>
    <name evidence="3" type="ORF">M2280_005843</name>
</gene>
<proteinExistence type="predicted"/>
<name>A0ABT6MJU1_9NOCA</name>
<feature type="signal peptide" evidence="2">
    <location>
        <begin position="1"/>
        <end position="17"/>
    </location>
</feature>
<dbReference type="Proteomes" id="UP001160334">
    <property type="component" value="Unassembled WGS sequence"/>
</dbReference>
<evidence type="ECO:0000256" key="2">
    <source>
        <dbReference type="SAM" id="SignalP"/>
    </source>
</evidence>
<accession>A0ABT6MJU1</accession>
<protein>
    <submittedName>
        <fullName evidence="3">Uncharacterized protein</fullName>
    </submittedName>
</protein>
<sequence length="195" mass="20513">MKRPTLIGALCVAVALAVSGCGGDSSSPGSKDTPATFDDTLPGRGASPSHTFAALDADAAVALATQFIRPYGTFTPAAPNPGRTWVTSWSKLADKPVIDRAEKNFDAIWGWTWDQQVQAQDVMPTAAPSVVDNGFGTLTVRLPAKRYVIGLLAHSVTDGHWQNLEFEVVVGPKTPGNADSGLTVYKADFWPTGGA</sequence>
<keyword evidence="2" id="KW-0732">Signal</keyword>
<dbReference type="EMBL" id="JARXVC010000024">
    <property type="protein sequence ID" value="MDH6284582.1"/>
    <property type="molecule type" value="Genomic_DNA"/>
</dbReference>
<keyword evidence="4" id="KW-1185">Reference proteome</keyword>
<reference evidence="3 4" key="1">
    <citation type="submission" date="2023-04" db="EMBL/GenBank/DDBJ databases">
        <title>Forest soil microbial communities from Buena Vista Peninsula, Colon Province, Panama.</title>
        <authorList>
            <person name="Bouskill N."/>
        </authorList>
    </citation>
    <scope>NUCLEOTIDE SEQUENCE [LARGE SCALE GENOMIC DNA]</scope>
    <source>
        <strain evidence="3 4">CFH S0262</strain>
    </source>
</reference>
<organism evidence="3 4">
    <name type="scientific">Prescottella agglutinans</name>
    <dbReference type="NCBI Taxonomy" id="1644129"/>
    <lineage>
        <taxon>Bacteria</taxon>
        <taxon>Bacillati</taxon>
        <taxon>Actinomycetota</taxon>
        <taxon>Actinomycetes</taxon>
        <taxon>Mycobacteriales</taxon>
        <taxon>Nocardiaceae</taxon>
        <taxon>Prescottella</taxon>
    </lineage>
</organism>
<dbReference type="RefSeq" id="WP_280763798.1">
    <property type="nucleotide sequence ID" value="NZ_JARXVC010000024.1"/>
</dbReference>
<feature type="region of interest" description="Disordered" evidence="1">
    <location>
        <begin position="23"/>
        <end position="43"/>
    </location>
</feature>